<evidence type="ECO:0000259" key="7">
    <source>
        <dbReference type="Pfam" id="PF08244"/>
    </source>
</evidence>
<dbReference type="Gene3D" id="2.115.10.20">
    <property type="entry name" value="Glycosyl hydrolase domain, family 43"/>
    <property type="match status" value="1"/>
</dbReference>
<evidence type="ECO:0000256" key="2">
    <source>
        <dbReference type="ARBA" id="ARBA00022801"/>
    </source>
</evidence>
<evidence type="ECO:0000259" key="6">
    <source>
        <dbReference type="Pfam" id="PF00251"/>
    </source>
</evidence>
<proteinExistence type="inferred from homology"/>
<dbReference type="KEGG" id="ark:D6B99_13325"/>
<dbReference type="GO" id="GO:0005987">
    <property type="term" value="P:sucrose catabolic process"/>
    <property type="evidence" value="ECO:0007669"/>
    <property type="project" value="TreeGrafter"/>
</dbReference>
<evidence type="ECO:0000313" key="9">
    <source>
        <dbReference type="Proteomes" id="UP000266118"/>
    </source>
</evidence>
<dbReference type="SUPFAM" id="SSF49899">
    <property type="entry name" value="Concanavalin A-like lectins/glucanases"/>
    <property type="match status" value="1"/>
</dbReference>
<keyword evidence="9" id="KW-1185">Reference proteome</keyword>
<evidence type="ECO:0000313" key="8">
    <source>
        <dbReference type="EMBL" id="AYD48498.1"/>
    </source>
</evidence>
<protein>
    <submittedName>
        <fullName evidence="8">Glycoside hydrolase family 32 protein</fullName>
    </submittedName>
</protein>
<dbReference type="InterPro" id="IPR023296">
    <property type="entry name" value="Glyco_hydro_beta-prop_sf"/>
</dbReference>
<keyword evidence="2 4" id="KW-0378">Hydrolase</keyword>
<dbReference type="Proteomes" id="UP000266118">
    <property type="component" value="Chromosome"/>
</dbReference>
<dbReference type="Pfam" id="PF08244">
    <property type="entry name" value="Glyco_hydro_32C"/>
    <property type="match status" value="1"/>
</dbReference>
<dbReference type="EMBL" id="CP032489">
    <property type="protein sequence ID" value="AYD48498.1"/>
    <property type="molecule type" value="Genomic_DNA"/>
</dbReference>
<sequence>MLKILKSLLFIFLFCTATLCQAQNKVATPQWRPAYHFTPIKTWTNDPNGLFYDQGLFHLYFQNNPFDNVWGHMSWGHAVSKDLVHWTHLPVAIPEINKKDTTISIFSGSAVMDKNNTSGFAIHKKSPIVAIFTGDLPKQKKEAQYIAYSNDTGKTFKLYTDHPVIDLNRPDFRDPNVFWYKPTKQWIMAVSLVHEHKIRFYSSSNLKQWHLLSDFGPAGYIGHDWECPSLMPLTVDGKASETKWVLLVSCWGEKGPYMQYFIGDFDGQYFKNENPSGQVLTVDNGDCFYAAIPWRLKKNKQILLGWLTPGKIDTHPWRGQMSIPRDLSLRTTSDGIRLFQAPASIIRNKLKKLSGGKNDFWKNLYVNNQILVPKNLETYHSNAYWIEASFKISGATKLGFNIMEDSVSGSKIIVGYDVGKGVLFVNSKHTQEKYKSSGNLFLSTPLKPIKGKIQLQILLDKSSLEVFGNDGRKVITTITYPTKNEKGISLFSEGKTVIEKMHIWDLSKVKNR</sequence>
<dbReference type="GO" id="GO:0004575">
    <property type="term" value="F:sucrose alpha-glucosidase activity"/>
    <property type="evidence" value="ECO:0007669"/>
    <property type="project" value="TreeGrafter"/>
</dbReference>
<dbReference type="RefSeq" id="WP_119989305.1">
    <property type="nucleotide sequence ID" value="NZ_CP032489.1"/>
</dbReference>
<feature type="domain" description="Glycosyl hydrolase family 32 N-terminal" evidence="6">
    <location>
        <begin position="36"/>
        <end position="342"/>
    </location>
</feature>
<dbReference type="InterPro" id="IPR001362">
    <property type="entry name" value="Glyco_hydro_32"/>
</dbReference>
<dbReference type="PANTHER" id="PTHR42800:SF3">
    <property type="entry name" value="GLYCOSYL HYDROLASE FAMILY 32 N-TERMINAL DOMAIN-CONTAINING PROTEIN"/>
    <property type="match status" value="1"/>
</dbReference>
<dbReference type="Pfam" id="PF00251">
    <property type="entry name" value="Glyco_hydro_32N"/>
    <property type="match status" value="1"/>
</dbReference>
<feature type="domain" description="Glycosyl hydrolase family 32 C-terminal" evidence="7">
    <location>
        <begin position="377"/>
        <end position="505"/>
    </location>
</feature>
<dbReference type="AlphaFoldDB" id="A0A386HRB2"/>
<dbReference type="CDD" id="cd18622">
    <property type="entry name" value="GH32_Inu-like"/>
    <property type="match status" value="1"/>
</dbReference>
<evidence type="ECO:0000256" key="1">
    <source>
        <dbReference type="ARBA" id="ARBA00009902"/>
    </source>
</evidence>
<dbReference type="OrthoDB" id="9759709at2"/>
<dbReference type="SMART" id="SM00640">
    <property type="entry name" value="Glyco_32"/>
    <property type="match status" value="1"/>
</dbReference>
<dbReference type="InterPro" id="IPR013148">
    <property type="entry name" value="Glyco_hydro_32_N"/>
</dbReference>
<dbReference type="InterPro" id="IPR013189">
    <property type="entry name" value="Glyco_hydro_32_C"/>
</dbReference>
<dbReference type="PANTHER" id="PTHR42800">
    <property type="entry name" value="EXOINULINASE INUD (AFU_ORTHOLOGUE AFUA_5G00480)"/>
    <property type="match status" value="1"/>
</dbReference>
<keyword evidence="5" id="KW-0732">Signal</keyword>
<feature type="signal peptide" evidence="5">
    <location>
        <begin position="1"/>
        <end position="22"/>
    </location>
</feature>
<feature type="chain" id="PRO_5017350552" evidence="5">
    <location>
        <begin position="23"/>
        <end position="512"/>
    </location>
</feature>
<dbReference type="SUPFAM" id="SSF75005">
    <property type="entry name" value="Arabinanase/levansucrase/invertase"/>
    <property type="match status" value="1"/>
</dbReference>
<keyword evidence="3 4" id="KW-0326">Glycosidase</keyword>
<comment type="similarity">
    <text evidence="1 4">Belongs to the glycosyl hydrolase 32 family.</text>
</comment>
<gene>
    <name evidence="8" type="ORF">D6B99_13325</name>
</gene>
<name>A0A386HRB2_9BACT</name>
<evidence type="ECO:0000256" key="4">
    <source>
        <dbReference type="RuleBase" id="RU362110"/>
    </source>
</evidence>
<organism evidence="8 9">
    <name type="scientific">Arachidicoccus soli</name>
    <dbReference type="NCBI Taxonomy" id="2341117"/>
    <lineage>
        <taxon>Bacteria</taxon>
        <taxon>Pseudomonadati</taxon>
        <taxon>Bacteroidota</taxon>
        <taxon>Chitinophagia</taxon>
        <taxon>Chitinophagales</taxon>
        <taxon>Chitinophagaceae</taxon>
        <taxon>Arachidicoccus</taxon>
    </lineage>
</organism>
<evidence type="ECO:0000256" key="3">
    <source>
        <dbReference type="ARBA" id="ARBA00023295"/>
    </source>
</evidence>
<dbReference type="Gene3D" id="2.60.120.560">
    <property type="entry name" value="Exo-inulinase, domain 1"/>
    <property type="match status" value="1"/>
</dbReference>
<reference evidence="8 9" key="1">
    <citation type="submission" date="2018-09" db="EMBL/GenBank/DDBJ databases">
        <title>Arachidicoccus sp. nov., a bacterium isolated from soil.</title>
        <authorList>
            <person name="Weon H.-Y."/>
            <person name="Kwon S.-W."/>
            <person name="Lee S.A."/>
        </authorList>
    </citation>
    <scope>NUCLEOTIDE SEQUENCE [LARGE SCALE GENOMIC DNA]</scope>
    <source>
        <strain evidence="8 9">KIS59-12</strain>
    </source>
</reference>
<accession>A0A386HRB2</accession>
<dbReference type="GO" id="GO:0005737">
    <property type="term" value="C:cytoplasm"/>
    <property type="evidence" value="ECO:0007669"/>
    <property type="project" value="TreeGrafter"/>
</dbReference>
<evidence type="ECO:0000256" key="5">
    <source>
        <dbReference type="SAM" id="SignalP"/>
    </source>
</evidence>
<dbReference type="InterPro" id="IPR013320">
    <property type="entry name" value="ConA-like_dom_sf"/>
</dbReference>